<evidence type="ECO:0000256" key="2">
    <source>
        <dbReference type="ARBA" id="ARBA00022679"/>
    </source>
</evidence>
<dbReference type="GO" id="GO:0160107">
    <property type="term" value="F:tRNA (adenine(58)-N1)-methyltransferase activity"/>
    <property type="evidence" value="ECO:0007669"/>
    <property type="project" value="InterPro"/>
</dbReference>
<dbReference type="GO" id="GO:0031515">
    <property type="term" value="C:tRNA (m1A) methyltransferase complex"/>
    <property type="evidence" value="ECO:0007669"/>
    <property type="project" value="InterPro"/>
</dbReference>
<proteinExistence type="predicted"/>
<keyword evidence="2" id="KW-0808">Transferase</keyword>
<dbReference type="Gene3D" id="3.40.50.150">
    <property type="entry name" value="Vaccinia Virus protein VP39"/>
    <property type="match status" value="1"/>
</dbReference>
<keyword evidence="1" id="KW-0489">Methyltransferase</keyword>
<keyword evidence="4" id="KW-0819">tRNA processing</keyword>
<dbReference type="InterPro" id="IPR023198">
    <property type="entry name" value="PGP-like_dom2"/>
</dbReference>
<dbReference type="InterPro" id="IPR023214">
    <property type="entry name" value="HAD_sf"/>
</dbReference>
<dbReference type="OrthoDB" id="9781391at2"/>
<evidence type="ECO:0000256" key="4">
    <source>
        <dbReference type="ARBA" id="ARBA00022694"/>
    </source>
</evidence>
<dbReference type="InterPro" id="IPR041492">
    <property type="entry name" value="HAD_2"/>
</dbReference>
<dbReference type="CDD" id="cd07505">
    <property type="entry name" value="HAD_BPGM-like"/>
    <property type="match status" value="1"/>
</dbReference>
<evidence type="ECO:0000313" key="8">
    <source>
        <dbReference type="Proteomes" id="UP000289260"/>
    </source>
</evidence>
<evidence type="ECO:0000256" key="1">
    <source>
        <dbReference type="ARBA" id="ARBA00022603"/>
    </source>
</evidence>
<dbReference type="SFLD" id="SFLDG01129">
    <property type="entry name" value="C1.5:_HAD__Beta-PGM__Phosphata"/>
    <property type="match status" value="1"/>
</dbReference>
<dbReference type="Gene3D" id="3.10.330.20">
    <property type="match status" value="1"/>
</dbReference>
<feature type="compositionally biased region" description="Basic and acidic residues" evidence="5">
    <location>
        <begin position="567"/>
        <end position="584"/>
    </location>
</feature>
<sequence length="612" mass="64926">MSAIPTPPAPAAVLWDMDGTLIDSEPLWLAAEHAMLARYGIELSPELSERMVGSGLRAAAGLFQELGVPLETDEIIAEWAEGVIAGLRASEPQWRPGALELLVSLAEAGIPSALVTMSVREIADVVLEMLPAGTFAASVTGDEVAHEKPHPEPYLRGAELLGAAIEECLAIEDSAPGVGSARAAGAIAIGVPNLVDLSQASAHELWPTLAGVDAERLASRFGLLRRRPEREPAGAAGVLEGAPAPRGPLAYGDRVQLTGPKGRLNTVTLVEGGEFHSHRGMIRHSEIVGLPDASVVVNSTGEEYLALRPLLSDFVMSMPRGAAIVYPKDAAQILSLADIFPGARVVEAGVGSGALSLHLLRGIGPEGRLFSFERREEFADVARGNVAAFAGRAPRNWTVTVGDLQETLPTACPAGTIDRVVLDMLAPWECVDVAAEALAPGGVLICYVATATQLSRTAEEIRRSAAFTHPQSSETMVRGWHVEGLAVRPDHRMVAHTGFLITARRLAPGTVLPELKRRASKGDFTDEDLASWLPDLGGAEPERVWTPEAVGERGKSDKVLRKKVREARRFARDRGALDEHHAGDDGDGTDNGTDNRAGAARQEHPPQTDSIG</sequence>
<dbReference type="FunFam" id="3.40.50.150:FF:000019">
    <property type="entry name" value="tRNA (adenine(58)-N(1))-methyltransferase TrmI"/>
    <property type="match status" value="1"/>
</dbReference>
<dbReference type="InterPro" id="IPR014816">
    <property type="entry name" value="tRNA_MeTrfase_Gcd14"/>
</dbReference>
<organism evidence="7 8">
    <name type="scientific">Leucobacter triazinivorans</name>
    <dbReference type="NCBI Taxonomy" id="1784719"/>
    <lineage>
        <taxon>Bacteria</taxon>
        <taxon>Bacillati</taxon>
        <taxon>Actinomycetota</taxon>
        <taxon>Actinomycetes</taxon>
        <taxon>Micrococcales</taxon>
        <taxon>Microbacteriaceae</taxon>
        <taxon>Leucobacter</taxon>
    </lineage>
</organism>
<dbReference type="SUPFAM" id="SSF53335">
    <property type="entry name" value="S-adenosyl-L-methionine-dependent methyltransferases"/>
    <property type="match status" value="1"/>
</dbReference>
<dbReference type="PANTHER" id="PTHR12133">
    <property type="entry name" value="TRNA (ADENINE(58)-N(1))-METHYLTRANSFERASE"/>
    <property type="match status" value="1"/>
</dbReference>
<protein>
    <submittedName>
        <fullName evidence="7">HAD family hydrolase</fullName>
    </submittedName>
</protein>
<evidence type="ECO:0000256" key="5">
    <source>
        <dbReference type="SAM" id="MobiDB-lite"/>
    </source>
</evidence>
<dbReference type="GO" id="GO:0030488">
    <property type="term" value="P:tRNA methylation"/>
    <property type="evidence" value="ECO:0007669"/>
    <property type="project" value="InterPro"/>
</dbReference>
<dbReference type="Proteomes" id="UP000289260">
    <property type="component" value="Chromosome"/>
</dbReference>
<dbReference type="AlphaFoldDB" id="A0A4P6KCK7"/>
<feature type="domain" description="tRNA (adenine(58)-N(1))-methyltransferase catalytic subunit TRM61 C-terminal" evidence="6">
    <location>
        <begin position="316"/>
        <end position="483"/>
    </location>
</feature>
<dbReference type="SUPFAM" id="SSF56784">
    <property type="entry name" value="HAD-like"/>
    <property type="match status" value="1"/>
</dbReference>
<keyword evidence="8" id="KW-1185">Reference proteome</keyword>
<reference evidence="7 8" key="1">
    <citation type="submission" date="2019-02" db="EMBL/GenBank/DDBJ databases">
        <authorList>
            <person name="Sun L."/>
            <person name="Pan D."/>
            <person name="Wu X."/>
        </authorList>
    </citation>
    <scope>NUCLEOTIDE SEQUENCE [LARGE SCALE GENOMIC DNA]</scope>
    <source>
        <strain evidence="7 8">JW-1</strain>
    </source>
</reference>
<evidence type="ECO:0000256" key="3">
    <source>
        <dbReference type="ARBA" id="ARBA00022691"/>
    </source>
</evidence>
<evidence type="ECO:0000259" key="6">
    <source>
        <dbReference type="Pfam" id="PF08704"/>
    </source>
</evidence>
<dbReference type="Pfam" id="PF14801">
    <property type="entry name" value="TrmI-like_N"/>
    <property type="match status" value="1"/>
</dbReference>
<feature type="region of interest" description="Disordered" evidence="5">
    <location>
        <begin position="532"/>
        <end position="612"/>
    </location>
</feature>
<dbReference type="InterPro" id="IPR006439">
    <property type="entry name" value="HAD-SF_hydro_IA"/>
</dbReference>
<name>A0A4P6KCK7_9MICO</name>
<keyword evidence="3" id="KW-0949">S-adenosyl-L-methionine</keyword>
<dbReference type="GO" id="GO:0016787">
    <property type="term" value="F:hydrolase activity"/>
    <property type="evidence" value="ECO:0007669"/>
    <property type="project" value="UniProtKB-KW"/>
</dbReference>
<keyword evidence="7" id="KW-0378">Hydrolase</keyword>
<feature type="compositionally biased region" description="Basic and acidic residues" evidence="5">
    <location>
        <begin position="540"/>
        <end position="559"/>
    </location>
</feature>
<dbReference type="Gene3D" id="1.10.150.240">
    <property type="entry name" value="Putative phosphatase, domain 2"/>
    <property type="match status" value="1"/>
</dbReference>
<gene>
    <name evidence="7" type="ORF">EVS81_01210</name>
</gene>
<dbReference type="KEGG" id="ltr:EVS81_01210"/>
<evidence type="ECO:0000313" key="7">
    <source>
        <dbReference type="EMBL" id="QBE47621.1"/>
    </source>
</evidence>
<dbReference type="InterPro" id="IPR029063">
    <property type="entry name" value="SAM-dependent_MTases_sf"/>
</dbReference>
<dbReference type="PANTHER" id="PTHR12133:SF1">
    <property type="entry name" value="TRNA (ADENINE(58)-N(1))-METHYLTRANSFERASE, MITOCHONDRIAL"/>
    <property type="match status" value="1"/>
</dbReference>
<dbReference type="Gene3D" id="3.40.50.1000">
    <property type="entry name" value="HAD superfamily/HAD-like"/>
    <property type="match status" value="1"/>
</dbReference>
<dbReference type="CDD" id="cd02440">
    <property type="entry name" value="AdoMet_MTases"/>
    <property type="match status" value="1"/>
</dbReference>
<accession>A0A4P6KCK7</accession>
<dbReference type="Pfam" id="PF13419">
    <property type="entry name" value="HAD_2"/>
    <property type="match status" value="1"/>
</dbReference>
<dbReference type="PROSITE" id="PS51620">
    <property type="entry name" value="SAM_TRM61"/>
    <property type="match status" value="1"/>
</dbReference>
<dbReference type="InterPro" id="IPR049470">
    <property type="entry name" value="TRM61_C"/>
</dbReference>
<dbReference type="InterPro" id="IPR036412">
    <property type="entry name" value="HAD-like_sf"/>
</dbReference>
<dbReference type="NCBIfam" id="TIGR01509">
    <property type="entry name" value="HAD-SF-IA-v3"/>
    <property type="match status" value="1"/>
</dbReference>
<dbReference type="SFLD" id="SFLDS00003">
    <property type="entry name" value="Haloacid_Dehalogenase"/>
    <property type="match status" value="1"/>
</dbReference>
<dbReference type="EMBL" id="CP035806">
    <property type="protein sequence ID" value="QBE47621.1"/>
    <property type="molecule type" value="Genomic_DNA"/>
</dbReference>
<dbReference type="Pfam" id="PF08704">
    <property type="entry name" value="GCD14"/>
    <property type="match status" value="1"/>
</dbReference>